<dbReference type="GeneID" id="25742579"/>
<dbReference type="AlphaFoldDB" id="A0A0D2MBM3"/>
<dbReference type="KEGG" id="mng:MNEG_9704"/>
<name>A0A0D2MBM3_9CHLO</name>
<sequence length="93" mass="10794">MHRFFLTTNNLSCIPVYCRPGVVVHGDGVFLPRTSFVGVVWAQDIHREWFEAYTSWSYEPLEFANTAAVKGFTDVFIFFRPVSRPDPQRPRVI</sequence>
<dbReference type="EMBL" id="KK102250">
    <property type="protein sequence ID" value="KIY98261.1"/>
    <property type="molecule type" value="Genomic_DNA"/>
</dbReference>
<accession>A0A0D2MBM3</accession>
<organism evidence="1 2">
    <name type="scientific">Monoraphidium neglectum</name>
    <dbReference type="NCBI Taxonomy" id="145388"/>
    <lineage>
        <taxon>Eukaryota</taxon>
        <taxon>Viridiplantae</taxon>
        <taxon>Chlorophyta</taxon>
        <taxon>core chlorophytes</taxon>
        <taxon>Chlorophyceae</taxon>
        <taxon>CS clade</taxon>
        <taxon>Sphaeropleales</taxon>
        <taxon>Selenastraceae</taxon>
        <taxon>Monoraphidium</taxon>
    </lineage>
</organism>
<proteinExistence type="predicted"/>
<dbReference type="OrthoDB" id="525667at2759"/>
<keyword evidence="2" id="KW-1185">Reference proteome</keyword>
<dbReference type="RefSeq" id="XP_013897281.1">
    <property type="nucleotide sequence ID" value="XM_014041827.1"/>
</dbReference>
<reference evidence="1 2" key="1">
    <citation type="journal article" date="2013" name="BMC Genomics">
        <title>Reconstruction of the lipid metabolism for the microalga Monoraphidium neglectum from its genome sequence reveals characteristics suitable for biofuel production.</title>
        <authorList>
            <person name="Bogen C."/>
            <person name="Al-Dilaimi A."/>
            <person name="Albersmeier A."/>
            <person name="Wichmann J."/>
            <person name="Grundmann M."/>
            <person name="Rupp O."/>
            <person name="Lauersen K.J."/>
            <person name="Blifernez-Klassen O."/>
            <person name="Kalinowski J."/>
            <person name="Goesmann A."/>
            <person name="Mussgnug J.H."/>
            <person name="Kruse O."/>
        </authorList>
    </citation>
    <scope>NUCLEOTIDE SEQUENCE [LARGE SCALE GENOMIC DNA]</scope>
    <source>
        <strain evidence="1 2">SAG 48.87</strain>
    </source>
</reference>
<protein>
    <submittedName>
        <fullName evidence="1">Uncharacterized protein</fullName>
    </submittedName>
</protein>
<dbReference type="Proteomes" id="UP000054498">
    <property type="component" value="Unassembled WGS sequence"/>
</dbReference>
<gene>
    <name evidence="1" type="ORF">MNEG_9704</name>
</gene>
<evidence type="ECO:0000313" key="1">
    <source>
        <dbReference type="EMBL" id="KIY98261.1"/>
    </source>
</evidence>
<evidence type="ECO:0000313" key="2">
    <source>
        <dbReference type="Proteomes" id="UP000054498"/>
    </source>
</evidence>